<dbReference type="Gramene" id="PUZ77095">
    <property type="protein sequence ID" value="PUZ77095"/>
    <property type="gene ID" value="GQ55_1G342900"/>
</dbReference>
<evidence type="ECO:0000313" key="1">
    <source>
        <dbReference type="EMBL" id="PUZ77095.1"/>
    </source>
</evidence>
<protein>
    <submittedName>
        <fullName evidence="1">Uncharacterized protein</fullName>
    </submittedName>
</protein>
<organism evidence="1 2">
    <name type="scientific">Panicum hallii var. hallii</name>
    <dbReference type="NCBI Taxonomy" id="1504633"/>
    <lineage>
        <taxon>Eukaryota</taxon>
        <taxon>Viridiplantae</taxon>
        <taxon>Streptophyta</taxon>
        <taxon>Embryophyta</taxon>
        <taxon>Tracheophyta</taxon>
        <taxon>Spermatophyta</taxon>
        <taxon>Magnoliopsida</taxon>
        <taxon>Liliopsida</taxon>
        <taxon>Poales</taxon>
        <taxon>Poaceae</taxon>
        <taxon>PACMAD clade</taxon>
        <taxon>Panicoideae</taxon>
        <taxon>Panicodae</taxon>
        <taxon>Paniceae</taxon>
        <taxon>Panicinae</taxon>
        <taxon>Panicum</taxon>
        <taxon>Panicum sect. Panicum</taxon>
    </lineage>
</organism>
<accession>A0A2T7FAJ5</accession>
<evidence type="ECO:0000313" key="2">
    <source>
        <dbReference type="Proteomes" id="UP000244336"/>
    </source>
</evidence>
<name>A0A2T7FAJ5_9POAL</name>
<keyword evidence="2" id="KW-1185">Reference proteome</keyword>
<dbReference type="AlphaFoldDB" id="A0A2T7FAJ5"/>
<proteinExistence type="predicted"/>
<sequence length="103" mass="11555">MREPDAGVRVAAMVRRRGRRSGTRFDLRRATVCALFLCSTGNANGARPRIPSKHTMGRRAPCDALLCFLSFQAAGQAQMKGDRHHSAWSFLFFYLCGIQMQVH</sequence>
<dbReference type="EMBL" id="CM009749">
    <property type="protein sequence ID" value="PUZ77095.1"/>
    <property type="molecule type" value="Genomic_DNA"/>
</dbReference>
<gene>
    <name evidence="1" type="ORF">GQ55_1G342900</name>
</gene>
<dbReference type="Proteomes" id="UP000244336">
    <property type="component" value="Chromosome 1"/>
</dbReference>
<reference evidence="1 2" key="1">
    <citation type="submission" date="2018-04" db="EMBL/GenBank/DDBJ databases">
        <title>WGS assembly of Panicum hallii var. hallii HAL2.</title>
        <authorList>
            <person name="Lovell J."/>
            <person name="Jenkins J."/>
            <person name="Lowry D."/>
            <person name="Mamidi S."/>
            <person name="Sreedasyam A."/>
            <person name="Weng X."/>
            <person name="Barry K."/>
            <person name="Bonette J."/>
            <person name="Campitelli B."/>
            <person name="Daum C."/>
            <person name="Gordon S."/>
            <person name="Gould B."/>
            <person name="Lipzen A."/>
            <person name="MacQueen A."/>
            <person name="Palacio-Mejia J."/>
            <person name="Plott C."/>
            <person name="Shakirov E."/>
            <person name="Shu S."/>
            <person name="Yoshinaga Y."/>
            <person name="Zane M."/>
            <person name="Rokhsar D."/>
            <person name="Grimwood J."/>
            <person name="Schmutz J."/>
            <person name="Juenger T."/>
        </authorList>
    </citation>
    <scope>NUCLEOTIDE SEQUENCE [LARGE SCALE GENOMIC DNA]</scope>
    <source>
        <strain evidence="2">cv. HAL2</strain>
    </source>
</reference>